<keyword evidence="2" id="KW-1185">Reference proteome</keyword>
<protein>
    <submittedName>
        <fullName evidence="1">DUF1566 domain-containing protein</fullName>
    </submittedName>
</protein>
<comment type="caution">
    <text evidence="1">The sequence shown here is derived from an EMBL/GenBank/DDBJ whole genome shotgun (WGS) entry which is preliminary data.</text>
</comment>
<dbReference type="EMBL" id="VDCI01000002">
    <property type="protein sequence ID" value="TNJ37398.1"/>
    <property type="molecule type" value="Genomic_DNA"/>
</dbReference>
<accession>A0A5C4S2J2</accession>
<reference evidence="1 2" key="1">
    <citation type="submission" date="2019-05" db="EMBL/GenBank/DDBJ databases">
        <title>Draft Whole-Genome sequence of the green sulfur bacterium Prosthecochloris vibrioformis DSM 260.</title>
        <authorList>
            <person name="Meyer T.E."/>
            <person name="Kyndt J.A."/>
        </authorList>
    </citation>
    <scope>NUCLEOTIDE SEQUENCE [LARGE SCALE GENOMIC DNA]</scope>
    <source>
        <strain evidence="1 2">DSM 260</strain>
    </source>
</reference>
<name>A0A5C4S2J2_PROVB</name>
<sequence length="386" mass="42890">MPSLHPILSAEKDATLPAPGMRCCGGIVGYILQPGDPGYEKGIVKGLVIAEKAMDPETFQGYNWNDLSNSLDVRNQFRVAGASATAIGTGASNTRQLLETYPASQRPRSAGVLASAYRGGNYTDWFLPSLYELMAIMENRALIDQLDSAKKGYWTSSEWDRWFAWYISSGSGLPALHYKCEEGNLILPVRMFTYPEQNLAQIKELPHHPVVDPETADLEIGDAFGGGVVLYILQPGDKGYVEGEKHGIIIATEDINTGHKRYNSSRTDLYPMLERGTPKKETGATASAIGWSAWNTDRILKVYPSSSHPHTAAAVARGYRGGGFTDWSIPTHAEMSIVRERTKNLKKYKTLVNKLGYDCCRSHWTSTQGTYLNNKKRQRVRPVRYF</sequence>
<evidence type="ECO:0000313" key="2">
    <source>
        <dbReference type="Proteomes" id="UP000309544"/>
    </source>
</evidence>
<dbReference type="AlphaFoldDB" id="A0A5C4S2J2"/>
<organism evidence="1 2">
    <name type="scientific">Prosthecochloris vibrioformis</name>
    <name type="common">Chlorobium vibrioforme</name>
    <dbReference type="NCBI Taxonomy" id="1098"/>
    <lineage>
        <taxon>Bacteria</taxon>
        <taxon>Pseudomonadati</taxon>
        <taxon>Chlorobiota</taxon>
        <taxon>Chlorobiia</taxon>
        <taxon>Chlorobiales</taxon>
        <taxon>Chlorobiaceae</taxon>
        <taxon>Prosthecochloris</taxon>
    </lineage>
</organism>
<proteinExistence type="predicted"/>
<gene>
    <name evidence="1" type="ORF">FGF68_04090</name>
</gene>
<evidence type="ECO:0000313" key="1">
    <source>
        <dbReference type="EMBL" id="TNJ37398.1"/>
    </source>
</evidence>
<dbReference type="Proteomes" id="UP000309544">
    <property type="component" value="Unassembled WGS sequence"/>
</dbReference>